<evidence type="ECO:0000256" key="5">
    <source>
        <dbReference type="ARBA" id="ARBA00022741"/>
    </source>
</evidence>
<dbReference type="GO" id="GO:0051539">
    <property type="term" value="F:4 iron, 4 sulfur cluster binding"/>
    <property type="evidence" value="ECO:0007669"/>
    <property type="project" value="UniProtKB-KW"/>
</dbReference>
<dbReference type="SFLD" id="SFLDG01067">
    <property type="entry name" value="SPASM/twitch_domain_containing"/>
    <property type="match status" value="1"/>
</dbReference>
<dbReference type="InterPro" id="IPR010505">
    <property type="entry name" value="MoaA_twitch"/>
</dbReference>
<reference evidence="12 13" key="1">
    <citation type="submission" date="2018-11" db="EMBL/GenBank/DDBJ databases">
        <title>Genomes From Bacteria Associated with the Canine Oral Cavity: a Test Case for Automated Genome-Based Taxonomic Assignment.</title>
        <authorList>
            <person name="Coil D.A."/>
            <person name="Jospin G."/>
            <person name="Darling A.E."/>
            <person name="Wallis C."/>
            <person name="Davis I.J."/>
            <person name="Harris S."/>
            <person name="Eisen J.A."/>
            <person name="Holcombe L.J."/>
            <person name="O'Flynn C."/>
        </authorList>
    </citation>
    <scope>NUCLEOTIDE SEQUENCE [LARGE SCALE GENOMIC DNA]</scope>
    <source>
        <strain evidence="12 13">COT-280</strain>
    </source>
</reference>
<dbReference type="CDD" id="cd01335">
    <property type="entry name" value="Radical_SAM"/>
    <property type="match status" value="1"/>
</dbReference>
<comment type="cofactor">
    <cofactor evidence="1">
        <name>[4Fe-4S] cluster</name>
        <dbReference type="ChEBI" id="CHEBI:49883"/>
    </cofactor>
</comment>
<evidence type="ECO:0000256" key="3">
    <source>
        <dbReference type="ARBA" id="ARBA00022691"/>
    </source>
</evidence>
<dbReference type="InterPro" id="IPR013785">
    <property type="entry name" value="Aldolase_TIM"/>
</dbReference>
<dbReference type="GO" id="GO:0061799">
    <property type="term" value="F:cyclic pyranopterin monophosphate synthase activity"/>
    <property type="evidence" value="ECO:0007669"/>
    <property type="project" value="TreeGrafter"/>
</dbReference>
<proteinExistence type="predicted"/>
<evidence type="ECO:0000256" key="4">
    <source>
        <dbReference type="ARBA" id="ARBA00022723"/>
    </source>
</evidence>
<dbReference type="STRING" id="1121352.GCA_000620925_01371"/>
<dbReference type="InterPro" id="IPR013483">
    <property type="entry name" value="MoaA"/>
</dbReference>
<dbReference type="EMBL" id="RQYC01000007">
    <property type="protein sequence ID" value="RRD90203.1"/>
    <property type="molecule type" value="Genomic_DNA"/>
</dbReference>
<dbReference type="GO" id="GO:0046872">
    <property type="term" value="F:metal ion binding"/>
    <property type="evidence" value="ECO:0007669"/>
    <property type="project" value="UniProtKB-KW"/>
</dbReference>
<dbReference type="InterPro" id="IPR040064">
    <property type="entry name" value="MoaA-like"/>
</dbReference>
<dbReference type="SUPFAM" id="SSF102114">
    <property type="entry name" value="Radical SAM enzymes"/>
    <property type="match status" value="1"/>
</dbReference>
<evidence type="ECO:0000256" key="8">
    <source>
        <dbReference type="ARBA" id="ARBA00023134"/>
    </source>
</evidence>
<keyword evidence="6" id="KW-0408">Iron</keyword>
<dbReference type="GO" id="GO:0005525">
    <property type="term" value="F:GTP binding"/>
    <property type="evidence" value="ECO:0007669"/>
    <property type="project" value="UniProtKB-KW"/>
</dbReference>
<dbReference type="InterPro" id="IPR050105">
    <property type="entry name" value="MoCo_biosynth_MoaA/MoaC"/>
</dbReference>
<evidence type="ECO:0000256" key="1">
    <source>
        <dbReference type="ARBA" id="ARBA00001966"/>
    </source>
</evidence>
<dbReference type="Pfam" id="PF04055">
    <property type="entry name" value="Radical_SAM"/>
    <property type="match status" value="1"/>
</dbReference>
<dbReference type="PROSITE" id="PS51918">
    <property type="entry name" value="RADICAL_SAM"/>
    <property type="match status" value="1"/>
</dbReference>
<dbReference type="SFLD" id="SFLDS00029">
    <property type="entry name" value="Radical_SAM"/>
    <property type="match status" value="1"/>
</dbReference>
<dbReference type="GO" id="GO:0006777">
    <property type="term" value="P:Mo-molybdopterin cofactor biosynthetic process"/>
    <property type="evidence" value="ECO:0007669"/>
    <property type="project" value="UniProtKB-KW"/>
</dbReference>
<dbReference type="PANTHER" id="PTHR22960">
    <property type="entry name" value="MOLYBDOPTERIN COFACTOR SYNTHESIS PROTEIN A"/>
    <property type="match status" value="1"/>
</dbReference>
<evidence type="ECO:0000313" key="12">
    <source>
        <dbReference type="EMBL" id="RRD90203.1"/>
    </source>
</evidence>
<dbReference type="InterPro" id="IPR058240">
    <property type="entry name" value="rSAM_sf"/>
</dbReference>
<dbReference type="InterPro" id="IPR007197">
    <property type="entry name" value="rSAM"/>
</dbReference>
<organism evidence="12 13">
    <name type="scientific">Conchiformibius steedae</name>
    <dbReference type="NCBI Taxonomy" id="153493"/>
    <lineage>
        <taxon>Bacteria</taxon>
        <taxon>Pseudomonadati</taxon>
        <taxon>Pseudomonadota</taxon>
        <taxon>Betaproteobacteria</taxon>
        <taxon>Neisseriales</taxon>
        <taxon>Neisseriaceae</taxon>
        <taxon>Conchiformibius</taxon>
    </lineage>
</organism>
<keyword evidence="3" id="KW-0949">S-adenosyl-L-methionine</keyword>
<dbReference type="SFLD" id="SFLDG01383">
    <property type="entry name" value="cyclic_pyranopterin_phosphate"/>
    <property type="match status" value="1"/>
</dbReference>
<dbReference type="PANTHER" id="PTHR22960:SF28">
    <property type="entry name" value="GTP 3',8-CYCLASE"/>
    <property type="match status" value="1"/>
</dbReference>
<dbReference type="InterPro" id="IPR006638">
    <property type="entry name" value="Elp3/MiaA/NifB-like_rSAM"/>
</dbReference>
<dbReference type="Gene3D" id="3.20.20.70">
    <property type="entry name" value="Aldolase class I"/>
    <property type="match status" value="1"/>
</dbReference>
<evidence type="ECO:0000259" key="11">
    <source>
        <dbReference type="PROSITE" id="PS51918"/>
    </source>
</evidence>
<dbReference type="CDD" id="cd21117">
    <property type="entry name" value="Twitch_MoaA"/>
    <property type="match status" value="1"/>
</dbReference>
<keyword evidence="4" id="KW-0479">Metal-binding</keyword>
<dbReference type="Proteomes" id="UP000269923">
    <property type="component" value="Unassembled WGS sequence"/>
</dbReference>
<keyword evidence="2" id="KW-0004">4Fe-4S</keyword>
<keyword evidence="13" id="KW-1185">Reference proteome</keyword>
<dbReference type="AlphaFoldDB" id="A0A3P2A9A5"/>
<dbReference type="NCBIfam" id="TIGR02666">
    <property type="entry name" value="moaA"/>
    <property type="match status" value="1"/>
</dbReference>
<dbReference type="RefSeq" id="WP_124794785.1">
    <property type="nucleotide sequence ID" value="NZ_RQYC01000007.1"/>
</dbReference>
<feature type="domain" description="Radical SAM core" evidence="11">
    <location>
        <begin position="10"/>
        <end position="235"/>
    </location>
</feature>
<dbReference type="OrthoDB" id="9763993at2"/>
<name>A0A3P2A9A5_9NEIS</name>
<keyword evidence="8" id="KW-0342">GTP-binding</keyword>
<keyword evidence="7" id="KW-0411">Iron-sulfur</keyword>
<keyword evidence="10" id="KW-0456">Lyase</keyword>
<keyword evidence="9" id="KW-0501">Molybdenum cofactor biosynthesis</keyword>
<keyword evidence="5" id="KW-0547">Nucleotide-binding</keyword>
<evidence type="ECO:0000256" key="2">
    <source>
        <dbReference type="ARBA" id="ARBA00022485"/>
    </source>
</evidence>
<dbReference type="SMART" id="SM00729">
    <property type="entry name" value="Elp3"/>
    <property type="match status" value="1"/>
</dbReference>
<accession>A0A3P2A9A5</accession>
<sequence length="328" mass="37203">MMHDAPLTDPFARRLSYLRLSVTDLCNYRCSYCLPNGYQGKAKADELSLPEIHTLVEAFARSGTRKIRLTGGEATLRRDLPDIIAACRARPEIRSIALTTNAHRLGKHFAQYRAAGLDKINVSLDSFRADVFRRITGKNECDTILHDVEQILDSGFYQIKINTLLLREHAEQTFADALEYVRRRPLTLRFIELMQTGDNHALFAAQHLSAGSLEQRLLREGWQLLPRDADAGPAREYRHRDFAGGIGFIAPYSQDFCKNCNRLRVSAQGKMHLCLFGGVAYDLRPHLHNGDADALMAQLREWVAHKPEHHFLHNKNFGLIRDLSMIGG</sequence>
<protein>
    <submittedName>
        <fullName evidence="12">GTP 3',8-cyclase MoaA</fullName>
    </submittedName>
</protein>
<evidence type="ECO:0000256" key="7">
    <source>
        <dbReference type="ARBA" id="ARBA00023014"/>
    </source>
</evidence>
<evidence type="ECO:0000256" key="10">
    <source>
        <dbReference type="ARBA" id="ARBA00023239"/>
    </source>
</evidence>
<dbReference type="SFLD" id="SFLDG01386">
    <property type="entry name" value="main_SPASM_domain-containing"/>
    <property type="match status" value="1"/>
</dbReference>
<dbReference type="Pfam" id="PF06463">
    <property type="entry name" value="Mob_synth_C"/>
    <property type="match status" value="1"/>
</dbReference>
<dbReference type="GO" id="GO:0061798">
    <property type="term" value="F:GTP 3',8'-cyclase activity"/>
    <property type="evidence" value="ECO:0007669"/>
    <property type="project" value="TreeGrafter"/>
</dbReference>
<gene>
    <name evidence="12" type="primary">moaA</name>
    <name evidence="12" type="ORF">EII21_06095</name>
</gene>
<evidence type="ECO:0000256" key="6">
    <source>
        <dbReference type="ARBA" id="ARBA00023004"/>
    </source>
</evidence>
<evidence type="ECO:0000313" key="13">
    <source>
        <dbReference type="Proteomes" id="UP000269923"/>
    </source>
</evidence>
<evidence type="ECO:0000256" key="9">
    <source>
        <dbReference type="ARBA" id="ARBA00023150"/>
    </source>
</evidence>
<comment type="caution">
    <text evidence="12">The sequence shown here is derived from an EMBL/GenBank/DDBJ whole genome shotgun (WGS) entry which is preliminary data.</text>
</comment>